<gene>
    <name evidence="3" type="ORF">V6N11_067118</name>
</gene>
<evidence type="ECO:0000256" key="1">
    <source>
        <dbReference type="SAM" id="MobiDB-lite"/>
    </source>
</evidence>
<evidence type="ECO:0000256" key="2">
    <source>
        <dbReference type="SAM" id="SignalP"/>
    </source>
</evidence>
<sequence>MRPSCLAVSLLVFLIFLSSVEGIRLEKSFKSTGNPRLHVNAVMKNSYGVKGDFIICKEGHCTGTKKKKSHHWMPSIHEDYRGPRRHRPSHH</sequence>
<organism evidence="3 4">
    <name type="scientific">Hibiscus sabdariffa</name>
    <name type="common">roselle</name>
    <dbReference type="NCBI Taxonomy" id="183260"/>
    <lineage>
        <taxon>Eukaryota</taxon>
        <taxon>Viridiplantae</taxon>
        <taxon>Streptophyta</taxon>
        <taxon>Embryophyta</taxon>
        <taxon>Tracheophyta</taxon>
        <taxon>Spermatophyta</taxon>
        <taxon>Magnoliopsida</taxon>
        <taxon>eudicotyledons</taxon>
        <taxon>Gunneridae</taxon>
        <taxon>Pentapetalae</taxon>
        <taxon>rosids</taxon>
        <taxon>malvids</taxon>
        <taxon>Malvales</taxon>
        <taxon>Malvaceae</taxon>
        <taxon>Malvoideae</taxon>
        <taxon>Hibiscus</taxon>
    </lineage>
</organism>
<feature type="chain" id="PRO_5045988439" evidence="2">
    <location>
        <begin position="23"/>
        <end position="91"/>
    </location>
</feature>
<keyword evidence="4" id="KW-1185">Reference proteome</keyword>
<keyword evidence="2" id="KW-0732">Signal</keyword>
<feature type="signal peptide" evidence="2">
    <location>
        <begin position="1"/>
        <end position="22"/>
    </location>
</feature>
<dbReference type="EMBL" id="JBBPBN010000012">
    <property type="protein sequence ID" value="KAK9027280.1"/>
    <property type="molecule type" value="Genomic_DNA"/>
</dbReference>
<reference evidence="3 4" key="1">
    <citation type="journal article" date="2024" name="G3 (Bethesda)">
        <title>Genome assembly of Hibiscus sabdariffa L. provides insights into metabolisms of medicinal natural products.</title>
        <authorList>
            <person name="Kim T."/>
        </authorList>
    </citation>
    <scope>NUCLEOTIDE SEQUENCE [LARGE SCALE GENOMIC DNA]</scope>
    <source>
        <strain evidence="3">TK-2024</strain>
        <tissue evidence="3">Old leaves</tissue>
    </source>
</reference>
<feature type="region of interest" description="Disordered" evidence="1">
    <location>
        <begin position="63"/>
        <end position="91"/>
    </location>
</feature>
<proteinExistence type="predicted"/>
<dbReference type="Proteomes" id="UP001396334">
    <property type="component" value="Unassembled WGS sequence"/>
</dbReference>
<comment type="caution">
    <text evidence="3">The sequence shown here is derived from an EMBL/GenBank/DDBJ whole genome shotgun (WGS) entry which is preliminary data.</text>
</comment>
<name>A0ABR2SPW6_9ROSI</name>
<protein>
    <submittedName>
        <fullName evidence="3">Uncharacterized protein</fullName>
    </submittedName>
</protein>
<accession>A0ABR2SPW6</accession>
<evidence type="ECO:0000313" key="3">
    <source>
        <dbReference type="EMBL" id="KAK9027280.1"/>
    </source>
</evidence>
<evidence type="ECO:0000313" key="4">
    <source>
        <dbReference type="Proteomes" id="UP001396334"/>
    </source>
</evidence>